<proteinExistence type="inferred from homology"/>
<comment type="similarity">
    <text evidence="2">Belongs to the ATPase F chain family.</text>
</comment>
<evidence type="ECO:0000256" key="1">
    <source>
        <dbReference type="ARBA" id="ARBA00004325"/>
    </source>
</evidence>
<dbReference type="GO" id="GO:0031966">
    <property type="term" value="C:mitochondrial membrane"/>
    <property type="evidence" value="ECO:0007669"/>
    <property type="project" value="UniProtKB-SubCell"/>
</dbReference>
<feature type="transmembrane region" description="Helical" evidence="10">
    <location>
        <begin position="76"/>
        <end position="96"/>
    </location>
</feature>
<keyword evidence="6" id="KW-0406">Ion transport</keyword>
<dbReference type="GO" id="GO:0046933">
    <property type="term" value="F:proton-transporting ATP synthase activity, rotational mechanism"/>
    <property type="evidence" value="ECO:0007669"/>
    <property type="project" value="TreeGrafter"/>
</dbReference>
<evidence type="ECO:0000256" key="4">
    <source>
        <dbReference type="ARBA" id="ARBA00022547"/>
    </source>
</evidence>
<accession>A0A2I9LNS8</accession>
<keyword evidence="10" id="KW-0812">Transmembrane</keyword>
<dbReference type="GO" id="GO:0045259">
    <property type="term" value="C:proton-transporting ATP synthase complex"/>
    <property type="evidence" value="ECO:0007669"/>
    <property type="project" value="UniProtKB-KW"/>
</dbReference>
<evidence type="ECO:0000256" key="6">
    <source>
        <dbReference type="ARBA" id="ARBA00023065"/>
    </source>
</evidence>
<dbReference type="AlphaFoldDB" id="A0A2I9LNS8"/>
<keyword evidence="4" id="KW-0138">CF(0)</keyword>
<reference evidence="11" key="1">
    <citation type="journal article" date="2017" name="Toxicon">
        <title>Venom-gland transcriptomics and venom proteomics of the Hentz striped scorpion (Centruroides hentzi; Buthidae) reveal high toxin diversity in a harmless member of a lethal family.</title>
        <authorList>
            <person name="Ward M.J."/>
            <person name="Ellsworth S.A."/>
            <person name="Rokyta D.R."/>
        </authorList>
    </citation>
    <scope>NUCLEOTIDE SEQUENCE</scope>
    <source>
        <tissue evidence="11">Venom gland</tissue>
    </source>
</reference>
<dbReference type="PANTHER" id="PTHR13080:SF20">
    <property type="entry name" value="ATP SYNTHASE SUBUNIT F, MITOCHONDRIAL-RELATED"/>
    <property type="match status" value="1"/>
</dbReference>
<evidence type="ECO:0000313" key="11">
    <source>
        <dbReference type="EMBL" id="MBW20041.1"/>
    </source>
</evidence>
<keyword evidence="3" id="KW-0813">Transport</keyword>
<evidence type="ECO:0000256" key="9">
    <source>
        <dbReference type="ARBA" id="ARBA00023310"/>
    </source>
</evidence>
<dbReference type="GO" id="GO:0042776">
    <property type="term" value="P:proton motive force-driven mitochondrial ATP synthesis"/>
    <property type="evidence" value="ECO:0007669"/>
    <property type="project" value="TreeGrafter"/>
</dbReference>
<name>A0A2I9LNS8_9SCOR</name>
<sequence>MGFGDYPPEYNPKVHGPYDPARYYGKPDTPFGEVKLNELGSWMSRRNKSPPAIMGLFSRAFWRWQHKYIQPKRGGVAPAVQGIVGIMILFFCLNYGKLRHHRLYKYHW</sequence>
<keyword evidence="8 10" id="KW-0472">Membrane</keyword>
<evidence type="ECO:0000256" key="3">
    <source>
        <dbReference type="ARBA" id="ARBA00022448"/>
    </source>
</evidence>
<evidence type="ECO:0000256" key="5">
    <source>
        <dbReference type="ARBA" id="ARBA00022781"/>
    </source>
</evidence>
<dbReference type="Pfam" id="PF10206">
    <property type="entry name" value="WRW"/>
    <property type="match status" value="1"/>
</dbReference>
<dbReference type="EMBL" id="GFWZ01000051">
    <property type="protein sequence ID" value="MBW20041.1"/>
    <property type="molecule type" value="Transcribed_RNA"/>
</dbReference>
<dbReference type="PANTHER" id="PTHR13080">
    <property type="entry name" value="ATP SYNTHASE F CHAIN, MITOCHONDRIAL-RELATED"/>
    <property type="match status" value="1"/>
</dbReference>
<evidence type="ECO:0000256" key="10">
    <source>
        <dbReference type="SAM" id="Phobius"/>
    </source>
</evidence>
<comment type="subcellular location">
    <subcellularLocation>
        <location evidence="1">Mitochondrion membrane</location>
    </subcellularLocation>
</comment>
<keyword evidence="10" id="KW-1133">Transmembrane helix</keyword>
<evidence type="ECO:0000256" key="2">
    <source>
        <dbReference type="ARBA" id="ARBA00005895"/>
    </source>
</evidence>
<keyword evidence="9" id="KW-0066">ATP synthesis</keyword>
<evidence type="ECO:0000256" key="8">
    <source>
        <dbReference type="ARBA" id="ARBA00023136"/>
    </source>
</evidence>
<keyword evidence="5" id="KW-0375">Hydrogen ion transport</keyword>
<protein>
    <submittedName>
        <fullName evidence="11">ATP synthase subunit f-like protein</fullName>
    </submittedName>
</protein>
<dbReference type="InterPro" id="IPR019344">
    <property type="entry name" value="F1F0-ATPsyn_F_prd"/>
</dbReference>
<keyword evidence="7" id="KW-0496">Mitochondrion</keyword>
<evidence type="ECO:0000256" key="7">
    <source>
        <dbReference type="ARBA" id="ARBA00023128"/>
    </source>
</evidence>
<organism evidence="11">
    <name type="scientific">Centruroides hentzi</name>
    <dbReference type="NCBI Taxonomy" id="88313"/>
    <lineage>
        <taxon>Eukaryota</taxon>
        <taxon>Metazoa</taxon>
        <taxon>Ecdysozoa</taxon>
        <taxon>Arthropoda</taxon>
        <taxon>Chelicerata</taxon>
        <taxon>Arachnida</taxon>
        <taxon>Scorpiones</taxon>
        <taxon>Buthida</taxon>
        <taxon>Buthoidea</taxon>
        <taxon>Buthidae</taxon>
        <taxon>Centruroides</taxon>
    </lineage>
</organism>